<accession>A0ABV6KW28</accession>
<keyword evidence="3" id="KW-1185">Reference proteome</keyword>
<dbReference type="Proteomes" id="UP001589738">
    <property type="component" value="Unassembled WGS sequence"/>
</dbReference>
<reference evidence="2 3" key="1">
    <citation type="submission" date="2024-09" db="EMBL/GenBank/DDBJ databases">
        <authorList>
            <person name="Sun Q."/>
            <person name="Mori K."/>
        </authorList>
    </citation>
    <scope>NUCLEOTIDE SEQUENCE [LARGE SCALE GENOMIC DNA]</scope>
    <source>
        <strain evidence="2 3">CGMCC 1.9126</strain>
    </source>
</reference>
<evidence type="ECO:0000313" key="2">
    <source>
        <dbReference type="EMBL" id="MFC0477479.1"/>
    </source>
</evidence>
<organism evidence="2 3">
    <name type="scientific">Robertmurraya beringensis</name>
    <dbReference type="NCBI Taxonomy" id="641660"/>
    <lineage>
        <taxon>Bacteria</taxon>
        <taxon>Bacillati</taxon>
        <taxon>Bacillota</taxon>
        <taxon>Bacilli</taxon>
        <taxon>Bacillales</taxon>
        <taxon>Bacillaceae</taxon>
        <taxon>Robertmurraya</taxon>
    </lineage>
</organism>
<proteinExistence type="predicted"/>
<keyword evidence="1" id="KW-0472">Membrane</keyword>
<dbReference type="EMBL" id="JBHLUU010000122">
    <property type="protein sequence ID" value="MFC0477479.1"/>
    <property type="molecule type" value="Genomic_DNA"/>
</dbReference>
<feature type="transmembrane region" description="Helical" evidence="1">
    <location>
        <begin position="31"/>
        <end position="54"/>
    </location>
</feature>
<dbReference type="RefSeq" id="WP_340904129.1">
    <property type="nucleotide sequence ID" value="NZ_JBHLUU010000122.1"/>
</dbReference>
<gene>
    <name evidence="2" type="ORF">ACFFHF_20015</name>
</gene>
<evidence type="ECO:0000313" key="3">
    <source>
        <dbReference type="Proteomes" id="UP001589738"/>
    </source>
</evidence>
<keyword evidence="1" id="KW-0812">Transmembrane</keyword>
<sequence length="61" mass="7318">MKCNFNFAALLVILMLNIVFTQKMVHQYYFENYVTAIIYCFLNLILFPIAIFIYKQDQKKA</sequence>
<evidence type="ECO:0000256" key="1">
    <source>
        <dbReference type="SAM" id="Phobius"/>
    </source>
</evidence>
<protein>
    <submittedName>
        <fullName evidence="2">Uncharacterized protein</fullName>
    </submittedName>
</protein>
<name>A0ABV6KW28_9BACI</name>
<keyword evidence="1" id="KW-1133">Transmembrane helix</keyword>
<comment type="caution">
    <text evidence="2">The sequence shown here is derived from an EMBL/GenBank/DDBJ whole genome shotgun (WGS) entry which is preliminary data.</text>
</comment>